<feature type="region of interest" description="Disordered" evidence="1">
    <location>
        <begin position="1"/>
        <end position="39"/>
    </location>
</feature>
<keyword evidence="3" id="KW-1185">Reference proteome</keyword>
<evidence type="ECO:0000256" key="1">
    <source>
        <dbReference type="SAM" id="MobiDB-lite"/>
    </source>
</evidence>
<dbReference type="OrthoDB" id="10495517at2759"/>
<reference evidence="3" key="1">
    <citation type="journal article" date="2014" name="Proc. Natl. Acad. Sci. U.S.A.">
        <title>Extensive sampling of basidiomycete genomes demonstrates inadequacy of the white-rot/brown-rot paradigm for wood decay fungi.</title>
        <authorList>
            <person name="Riley R."/>
            <person name="Salamov A.A."/>
            <person name="Brown D.W."/>
            <person name="Nagy L.G."/>
            <person name="Floudas D."/>
            <person name="Held B.W."/>
            <person name="Levasseur A."/>
            <person name="Lombard V."/>
            <person name="Morin E."/>
            <person name="Otillar R."/>
            <person name="Lindquist E.A."/>
            <person name="Sun H."/>
            <person name="LaButti K.M."/>
            <person name="Schmutz J."/>
            <person name="Jabbour D."/>
            <person name="Luo H."/>
            <person name="Baker S.E."/>
            <person name="Pisabarro A.G."/>
            <person name="Walton J.D."/>
            <person name="Blanchette R.A."/>
            <person name="Henrissat B."/>
            <person name="Martin F."/>
            <person name="Cullen D."/>
            <person name="Hibbett D.S."/>
            <person name="Grigoriev I.V."/>
        </authorList>
    </citation>
    <scope>NUCLEOTIDE SEQUENCE [LARGE SCALE GENOMIC DNA]</scope>
    <source>
        <strain evidence="3">MUCL 33604</strain>
    </source>
</reference>
<dbReference type="STRING" id="933084.A0A067QGA2"/>
<accession>A0A067QGA2</accession>
<feature type="region of interest" description="Disordered" evidence="1">
    <location>
        <begin position="57"/>
        <end position="89"/>
    </location>
</feature>
<feature type="compositionally biased region" description="Low complexity" evidence="1">
    <location>
        <begin position="298"/>
        <end position="315"/>
    </location>
</feature>
<feature type="compositionally biased region" description="Acidic residues" evidence="1">
    <location>
        <begin position="77"/>
        <end position="89"/>
    </location>
</feature>
<dbReference type="InParanoid" id="A0A067QGA2"/>
<name>A0A067QGA2_9AGAM</name>
<sequence length="414" mass="44478">MTSKSPNSSPSSLAKRHIAVSPSAIHKRPDLSRSNSTVRKAVDNEIQAVAELMSPCVEGRQDQLAEEQEATGTPIDDSTDSEVDTLLPDELEHKRAIRVSFSSSMKSGILSNRRSSFVASSVYSVGSDHGEWQADTGGERSNCESPSSDYRSYQLPRVYTSDSDAPSLTTRASSSSINSSMPPTPNRLSVSSLLLPISPPVSPSALKPVEPVQLAVIPERNLEDDESQYGISIEYIQGSASFPTASPLHRGDVLSPTPPSNVSAESVDTVRPRRLPAKPGQLILPAVADCGVSRWDRSPTPSSSSGSGTASPRSAAFGARMGVGAAAFSRFLSKGDRDQARHQASSPIMDDSISDKAWKAEEKKRKKQEAKERTERLALELKMRTAERKAAQEAQPTSPKAPKDAVMYGGMVWS</sequence>
<proteinExistence type="predicted"/>
<feature type="region of interest" description="Disordered" evidence="1">
    <location>
        <begin position="334"/>
        <end position="414"/>
    </location>
</feature>
<feature type="compositionally biased region" description="Basic and acidic residues" evidence="1">
    <location>
        <begin position="128"/>
        <end position="142"/>
    </location>
</feature>
<feature type="compositionally biased region" description="Low complexity" evidence="1">
    <location>
        <begin position="166"/>
        <end position="181"/>
    </location>
</feature>
<feature type="compositionally biased region" description="Basic and acidic residues" evidence="1">
    <location>
        <begin position="353"/>
        <end position="391"/>
    </location>
</feature>
<feature type="compositionally biased region" description="Low complexity" evidence="1">
    <location>
        <begin position="1"/>
        <end position="12"/>
    </location>
</feature>
<organism evidence="2 3">
    <name type="scientific">Jaapia argillacea MUCL 33604</name>
    <dbReference type="NCBI Taxonomy" id="933084"/>
    <lineage>
        <taxon>Eukaryota</taxon>
        <taxon>Fungi</taxon>
        <taxon>Dikarya</taxon>
        <taxon>Basidiomycota</taxon>
        <taxon>Agaricomycotina</taxon>
        <taxon>Agaricomycetes</taxon>
        <taxon>Agaricomycetidae</taxon>
        <taxon>Jaapiales</taxon>
        <taxon>Jaapiaceae</taxon>
        <taxon>Jaapia</taxon>
    </lineage>
</organism>
<evidence type="ECO:0000313" key="2">
    <source>
        <dbReference type="EMBL" id="KDQ62537.1"/>
    </source>
</evidence>
<feature type="region of interest" description="Disordered" evidence="1">
    <location>
        <begin position="293"/>
        <end position="315"/>
    </location>
</feature>
<evidence type="ECO:0000313" key="3">
    <source>
        <dbReference type="Proteomes" id="UP000027265"/>
    </source>
</evidence>
<dbReference type="Proteomes" id="UP000027265">
    <property type="component" value="Unassembled WGS sequence"/>
</dbReference>
<protein>
    <submittedName>
        <fullName evidence="2">Uncharacterized protein</fullName>
    </submittedName>
</protein>
<dbReference type="EMBL" id="KL197711">
    <property type="protein sequence ID" value="KDQ62537.1"/>
    <property type="molecule type" value="Genomic_DNA"/>
</dbReference>
<gene>
    <name evidence="2" type="ORF">JAAARDRAFT_30443</name>
</gene>
<feature type="region of interest" description="Disordered" evidence="1">
    <location>
        <begin position="127"/>
        <end position="186"/>
    </location>
</feature>
<feature type="region of interest" description="Disordered" evidence="1">
    <location>
        <begin position="245"/>
        <end position="278"/>
    </location>
</feature>
<dbReference type="HOGENOM" id="CLU_664041_0_0_1"/>
<dbReference type="AlphaFoldDB" id="A0A067QGA2"/>